<feature type="domain" description="GST N-terminal" evidence="6">
    <location>
        <begin position="14"/>
        <end position="95"/>
    </location>
</feature>
<evidence type="ECO:0000313" key="9">
    <source>
        <dbReference type="Proteomes" id="UP001188597"/>
    </source>
</evidence>
<dbReference type="InterPro" id="IPR034347">
    <property type="entry name" value="GST_Phi_C"/>
</dbReference>
<dbReference type="GO" id="GO:0043295">
    <property type="term" value="F:glutathione binding"/>
    <property type="evidence" value="ECO:0007669"/>
    <property type="project" value="TreeGrafter"/>
</dbReference>
<dbReference type="InterPro" id="IPR004046">
    <property type="entry name" value="GST_C"/>
</dbReference>
<dbReference type="InterPro" id="IPR036249">
    <property type="entry name" value="Thioredoxin-like_sf"/>
</dbReference>
<evidence type="ECO:0000256" key="1">
    <source>
        <dbReference type="ARBA" id="ARBA00010128"/>
    </source>
</evidence>
<dbReference type="GO" id="GO:0006749">
    <property type="term" value="P:glutathione metabolic process"/>
    <property type="evidence" value="ECO:0007669"/>
    <property type="project" value="TreeGrafter"/>
</dbReference>
<name>A0AA88WFR3_9ASTE</name>
<feature type="domain" description="GST C-terminal" evidence="7">
    <location>
        <begin position="102"/>
        <end position="217"/>
    </location>
</feature>
<dbReference type="PROSITE" id="PS50404">
    <property type="entry name" value="GST_NTER"/>
    <property type="match status" value="1"/>
</dbReference>
<reference evidence="8" key="1">
    <citation type="submission" date="2022-12" db="EMBL/GenBank/DDBJ databases">
        <title>Draft genome assemblies for two species of Escallonia (Escalloniales).</title>
        <authorList>
            <person name="Chanderbali A."/>
            <person name="Dervinis C."/>
            <person name="Anghel I."/>
            <person name="Soltis D."/>
            <person name="Soltis P."/>
            <person name="Zapata F."/>
        </authorList>
    </citation>
    <scope>NUCLEOTIDE SEQUENCE</scope>
    <source>
        <strain evidence="8">UCBG64.0493</strain>
        <tissue evidence="8">Leaf</tissue>
    </source>
</reference>
<dbReference type="InterPro" id="IPR010987">
    <property type="entry name" value="Glutathione-S-Trfase_C-like"/>
</dbReference>
<protein>
    <recommendedName>
        <fullName evidence="2">glutathione transferase</fullName>
        <ecNumber evidence="2">2.5.1.18</ecNumber>
    </recommendedName>
    <alternativeName>
        <fullName evidence="5">GST class-phi</fullName>
    </alternativeName>
</protein>
<dbReference type="Proteomes" id="UP001188597">
    <property type="component" value="Unassembled WGS sequence"/>
</dbReference>
<organism evidence="8 9">
    <name type="scientific">Escallonia herrerae</name>
    <dbReference type="NCBI Taxonomy" id="1293975"/>
    <lineage>
        <taxon>Eukaryota</taxon>
        <taxon>Viridiplantae</taxon>
        <taxon>Streptophyta</taxon>
        <taxon>Embryophyta</taxon>
        <taxon>Tracheophyta</taxon>
        <taxon>Spermatophyta</taxon>
        <taxon>Magnoliopsida</taxon>
        <taxon>eudicotyledons</taxon>
        <taxon>Gunneridae</taxon>
        <taxon>Pentapetalae</taxon>
        <taxon>asterids</taxon>
        <taxon>campanulids</taxon>
        <taxon>Escalloniales</taxon>
        <taxon>Escalloniaceae</taxon>
        <taxon>Escallonia</taxon>
    </lineage>
</organism>
<dbReference type="CDD" id="cd03053">
    <property type="entry name" value="GST_N_Phi"/>
    <property type="match status" value="1"/>
</dbReference>
<comment type="catalytic activity">
    <reaction evidence="4">
        <text>RX + glutathione = an S-substituted glutathione + a halide anion + H(+)</text>
        <dbReference type="Rhea" id="RHEA:16437"/>
        <dbReference type="ChEBI" id="CHEBI:15378"/>
        <dbReference type="ChEBI" id="CHEBI:16042"/>
        <dbReference type="ChEBI" id="CHEBI:17792"/>
        <dbReference type="ChEBI" id="CHEBI:57925"/>
        <dbReference type="ChEBI" id="CHEBI:90779"/>
        <dbReference type="EC" id="2.5.1.18"/>
    </reaction>
</comment>
<dbReference type="FunFam" id="1.20.1050.10:FF:000004">
    <property type="entry name" value="Glutathione S-transferase F2"/>
    <property type="match status" value="1"/>
</dbReference>
<dbReference type="CDD" id="cd03187">
    <property type="entry name" value="GST_C_Phi"/>
    <property type="match status" value="1"/>
</dbReference>
<dbReference type="EMBL" id="JAVXUP010000751">
    <property type="protein sequence ID" value="KAK3021620.1"/>
    <property type="molecule type" value="Genomic_DNA"/>
</dbReference>
<comment type="caution">
    <text evidence="8">The sequence shown here is derived from an EMBL/GenBank/DDBJ whole genome shotgun (WGS) entry which is preliminary data.</text>
</comment>
<dbReference type="PANTHER" id="PTHR43900">
    <property type="entry name" value="GLUTATHIONE S-TRANSFERASE RHO"/>
    <property type="match status" value="1"/>
</dbReference>
<evidence type="ECO:0000256" key="5">
    <source>
        <dbReference type="ARBA" id="ARBA00081070"/>
    </source>
</evidence>
<dbReference type="SUPFAM" id="SSF47616">
    <property type="entry name" value="GST C-terminal domain-like"/>
    <property type="match status" value="1"/>
</dbReference>
<dbReference type="Pfam" id="PF02798">
    <property type="entry name" value="GST_N"/>
    <property type="match status" value="1"/>
</dbReference>
<dbReference type="SUPFAM" id="SSF52833">
    <property type="entry name" value="Thioredoxin-like"/>
    <property type="match status" value="1"/>
</dbReference>
<comment type="similarity">
    <text evidence="1">Belongs to the GST superfamily. Phi family.</text>
</comment>
<proteinExistence type="inferred from homology"/>
<evidence type="ECO:0000259" key="7">
    <source>
        <dbReference type="PROSITE" id="PS50405"/>
    </source>
</evidence>
<dbReference type="EC" id="2.5.1.18" evidence="2"/>
<accession>A0AA88WFR3</accession>
<evidence type="ECO:0000313" key="8">
    <source>
        <dbReference type="EMBL" id="KAK3021620.1"/>
    </source>
</evidence>
<dbReference type="SFLD" id="SFLDS00019">
    <property type="entry name" value="Glutathione_Transferase_(cytos"/>
    <property type="match status" value="1"/>
</dbReference>
<evidence type="ECO:0000256" key="3">
    <source>
        <dbReference type="ARBA" id="ARBA00022679"/>
    </source>
</evidence>
<dbReference type="GO" id="GO:0005737">
    <property type="term" value="C:cytoplasm"/>
    <property type="evidence" value="ECO:0007669"/>
    <property type="project" value="TreeGrafter"/>
</dbReference>
<dbReference type="GO" id="GO:0009407">
    <property type="term" value="P:toxin catabolic process"/>
    <property type="evidence" value="ECO:0007669"/>
    <property type="project" value="UniProtKB-ARBA"/>
</dbReference>
<keyword evidence="3" id="KW-0808">Transferase</keyword>
<dbReference type="AlphaFoldDB" id="A0AA88WFR3"/>
<dbReference type="FunFam" id="3.40.30.10:FF:000016">
    <property type="entry name" value="Glutathione S-transferase F2"/>
    <property type="match status" value="1"/>
</dbReference>
<dbReference type="InterPro" id="IPR036282">
    <property type="entry name" value="Glutathione-S-Trfase_C_sf"/>
</dbReference>
<dbReference type="InterPro" id="IPR004045">
    <property type="entry name" value="Glutathione_S-Trfase_N"/>
</dbReference>
<keyword evidence="9" id="KW-1185">Reference proteome</keyword>
<evidence type="ECO:0000256" key="4">
    <source>
        <dbReference type="ARBA" id="ARBA00047960"/>
    </source>
</evidence>
<dbReference type="PANTHER" id="PTHR43900:SF54">
    <property type="entry name" value="GLUTATHIONE S-TRANSFERASE F12"/>
    <property type="match status" value="1"/>
</dbReference>
<dbReference type="Gene3D" id="3.40.30.10">
    <property type="entry name" value="Glutaredoxin"/>
    <property type="match status" value="1"/>
</dbReference>
<dbReference type="GO" id="GO:0004364">
    <property type="term" value="F:glutathione transferase activity"/>
    <property type="evidence" value="ECO:0007669"/>
    <property type="project" value="UniProtKB-EC"/>
</dbReference>
<dbReference type="InterPro" id="IPR040079">
    <property type="entry name" value="Glutathione_S-Trfase"/>
</dbReference>
<dbReference type="Gene3D" id="1.20.1050.10">
    <property type="match status" value="1"/>
</dbReference>
<dbReference type="SFLD" id="SFLDG00358">
    <property type="entry name" value="Main_(cytGST)"/>
    <property type="match status" value="1"/>
</dbReference>
<gene>
    <name evidence="8" type="ORF">RJ639_045253</name>
</gene>
<dbReference type="Pfam" id="PF00043">
    <property type="entry name" value="GST_C"/>
    <property type="match status" value="1"/>
</dbReference>
<sequence>MISSHAHTGKGGKMVVKVFGPVAAACPQRVLACLLEMGVDFEVVHIDLESREHKRPDFLPRQPFGQVPAIEDGDFSLYESRAIIGYYATKYADKGPNLLRICLEDKAVVDQLLEVEAHNFNDLVYTMVLQLLALPRMGDRTDFGLVQSCAIKLEKVLDVYEQRLSKSTYLAGDAFTLADLSHLPAMRYLTTEAGYGDLVSERKNVNSWWVNISARPA</sequence>
<evidence type="ECO:0000259" key="6">
    <source>
        <dbReference type="PROSITE" id="PS50404"/>
    </source>
</evidence>
<dbReference type="PROSITE" id="PS50405">
    <property type="entry name" value="GST_CTER"/>
    <property type="match status" value="1"/>
</dbReference>
<evidence type="ECO:0000256" key="2">
    <source>
        <dbReference type="ARBA" id="ARBA00012452"/>
    </source>
</evidence>